<accession>A0BDV5</accession>
<keyword evidence="1" id="KW-0812">Transmembrane</keyword>
<dbReference type="InParanoid" id="A0BDV5"/>
<protein>
    <submittedName>
        <fullName evidence="2">Uncharacterized protein</fullName>
    </submittedName>
</protein>
<evidence type="ECO:0000256" key="1">
    <source>
        <dbReference type="SAM" id="Phobius"/>
    </source>
</evidence>
<dbReference type="KEGG" id="ptm:GSPATT00027752001"/>
<dbReference type="HOGENOM" id="CLU_1974807_0_0_1"/>
<dbReference type="EMBL" id="CT867988">
    <property type="protein sequence ID" value="CAK56722.1"/>
    <property type="molecule type" value="Genomic_DNA"/>
</dbReference>
<evidence type="ECO:0000313" key="2">
    <source>
        <dbReference type="EMBL" id="CAK56722.1"/>
    </source>
</evidence>
<proteinExistence type="predicted"/>
<evidence type="ECO:0000313" key="3">
    <source>
        <dbReference type="Proteomes" id="UP000000600"/>
    </source>
</evidence>
<organism evidence="2 3">
    <name type="scientific">Paramecium tetraurelia</name>
    <dbReference type="NCBI Taxonomy" id="5888"/>
    <lineage>
        <taxon>Eukaryota</taxon>
        <taxon>Sar</taxon>
        <taxon>Alveolata</taxon>
        <taxon>Ciliophora</taxon>
        <taxon>Intramacronucleata</taxon>
        <taxon>Oligohymenophorea</taxon>
        <taxon>Peniculida</taxon>
        <taxon>Parameciidae</taxon>
        <taxon>Paramecium</taxon>
    </lineage>
</organism>
<dbReference type="RefSeq" id="XP_001424120.1">
    <property type="nucleotide sequence ID" value="XM_001424083.1"/>
</dbReference>
<sequence>MNKPYPKTVGGYSKQIIMSISCIINHKDAIFRICQWTNKRKPNVYIYAPISLSIIGGLYVKYCFIDYLGPQKKEISFGIPFLIQDMSSGSFINVDLINPKDDKSNEFGVVLKKNIDNTSLWVVFNMK</sequence>
<keyword evidence="1" id="KW-0472">Membrane</keyword>
<dbReference type="GeneID" id="5009904"/>
<dbReference type="Proteomes" id="UP000000600">
    <property type="component" value="Unassembled WGS sequence"/>
</dbReference>
<keyword evidence="1" id="KW-1133">Transmembrane helix</keyword>
<dbReference type="AlphaFoldDB" id="A0BDV5"/>
<feature type="transmembrane region" description="Helical" evidence="1">
    <location>
        <begin position="44"/>
        <end position="64"/>
    </location>
</feature>
<keyword evidence="3" id="KW-1185">Reference proteome</keyword>
<gene>
    <name evidence="2" type="ORF">GSPATT00027752001</name>
</gene>
<reference evidence="2 3" key="1">
    <citation type="journal article" date="2006" name="Nature">
        <title>Global trends of whole-genome duplications revealed by the ciliate Paramecium tetraurelia.</title>
        <authorList>
            <consortium name="Genoscope"/>
            <person name="Aury J.-M."/>
            <person name="Jaillon O."/>
            <person name="Duret L."/>
            <person name="Noel B."/>
            <person name="Jubin C."/>
            <person name="Porcel B.M."/>
            <person name="Segurens B."/>
            <person name="Daubin V."/>
            <person name="Anthouard V."/>
            <person name="Aiach N."/>
            <person name="Arnaiz O."/>
            <person name="Billaut A."/>
            <person name="Beisson J."/>
            <person name="Blanc I."/>
            <person name="Bouhouche K."/>
            <person name="Camara F."/>
            <person name="Duharcourt S."/>
            <person name="Guigo R."/>
            <person name="Gogendeau D."/>
            <person name="Katinka M."/>
            <person name="Keller A.-M."/>
            <person name="Kissmehl R."/>
            <person name="Klotz C."/>
            <person name="Koll F."/>
            <person name="Le Moue A."/>
            <person name="Lepere C."/>
            <person name="Malinsky S."/>
            <person name="Nowacki M."/>
            <person name="Nowak J.K."/>
            <person name="Plattner H."/>
            <person name="Poulain J."/>
            <person name="Ruiz F."/>
            <person name="Serrano V."/>
            <person name="Zagulski M."/>
            <person name="Dessen P."/>
            <person name="Betermier M."/>
            <person name="Weissenbach J."/>
            <person name="Scarpelli C."/>
            <person name="Schachter V."/>
            <person name="Sperling L."/>
            <person name="Meyer E."/>
            <person name="Cohen J."/>
            <person name="Wincker P."/>
        </authorList>
    </citation>
    <scope>NUCLEOTIDE SEQUENCE [LARGE SCALE GENOMIC DNA]</scope>
    <source>
        <strain evidence="2 3">Stock d4-2</strain>
    </source>
</reference>
<name>A0BDV5_PARTE</name>
<dbReference type="OrthoDB" id="10385144at2759"/>